<protein>
    <submittedName>
        <fullName evidence="1">Uncharacterized protein</fullName>
    </submittedName>
</protein>
<dbReference type="KEGG" id="tpro:Ga0080559_TMP4064"/>
<evidence type="ECO:0000313" key="2">
    <source>
        <dbReference type="Proteomes" id="UP000186559"/>
    </source>
</evidence>
<reference evidence="1 2" key="1">
    <citation type="submission" date="2016-03" db="EMBL/GenBank/DDBJ databases">
        <title>Deep-sea bacteria in the southern Pacific.</title>
        <authorList>
            <person name="Tang K."/>
        </authorList>
    </citation>
    <scope>NUCLEOTIDE SEQUENCE [LARGE SCALE GENOMIC DNA]</scope>
    <source>
        <strain evidence="1 2">JLT2016</strain>
    </source>
</reference>
<dbReference type="STRING" id="1229727.Ga0080559_TMP4064"/>
<keyword evidence="2" id="KW-1185">Reference proteome</keyword>
<proteinExistence type="predicted"/>
<gene>
    <name evidence="1" type="ORF">Ga0080559_TMP4064</name>
</gene>
<accession>A0A1U7D9X3</accession>
<dbReference type="AlphaFoldDB" id="A0A1U7D9X3"/>
<name>A0A1U7D9X3_9RHOB</name>
<sequence>MDWNRITRNWNRASQRLQDRFPDTDPDILSAPPPDLDHVARHVAERHDLTYAEALVEVQDLFFAESLPEPVRQKVA</sequence>
<dbReference type="Proteomes" id="UP000186559">
    <property type="component" value="Chromosome"/>
</dbReference>
<organism evidence="1 2">
    <name type="scientific">Salipiger profundus</name>
    <dbReference type="NCBI Taxonomy" id="1229727"/>
    <lineage>
        <taxon>Bacteria</taxon>
        <taxon>Pseudomonadati</taxon>
        <taxon>Pseudomonadota</taxon>
        <taxon>Alphaproteobacteria</taxon>
        <taxon>Rhodobacterales</taxon>
        <taxon>Roseobacteraceae</taxon>
        <taxon>Salipiger</taxon>
    </lineage>
</organism>
<evidence type="ECO:0000313" key="1">
    <source>
        <dbReference type="EMBL" id="APX24860.1"/>
    </source>
</evidence>
<dbReference type="EMBL" id="CP014796">
    <property type="protein sequence ID" value="APX24860.1"/>
    <property type="molecule type" value="Genomic_DNA"/>
</dbReference>